<comment type="caution">
    <text evidence="1">The sequence shown here is derived from an EMBL/GenBank/DDBJ whole genome shotgun (WGS) entry which is preliminary data.</text>
</comment>
<accession>A0ABD2ME37</accession>
<dbReference type="EMBL" id="JBICBT010000037">
    <property type="protein sequence ID" value="KAL3125322.1"/>
    <property type="molecule type" value="Genomic_DNA"/>
</dbReference>
<evidence type="ECO:0000313" key="2">
    <source>
        <dbReference type="Proteomes" id="UP001620626"/>
    </source>
</evidence>
<keyword evidence="2" id="KW-1185">Reference proteome</keyword>
<organism evidence="1 2">
    <name type="scientific">Heterodera trifolii</name>
    <dbReference type="NCBI Taxonomy" id="157864"/>
    <lineage>
        <taxon>Eukaryota</taxon>
        <taxon>Metazoa</taxon>
        <taxon>Ecdysozoa</taxon>
        <taxon>Nematoda</taxon>
        <taxon>Chromadorea</taxon>
        <taxon>Rhabditida</taxon>
        <taxon>Tylenchina</taxon>
        <taxon>Tylenchomorpha</taxon>
        <taxon>Tylenchoidea</taxon>
        <taxon>Heteroderidae</taxon>
        <taxon>Heteroderinae</taxon>
        <taxon>Heterodera</taxon>
    </lineage>
</organism>
<dbReference type="Proteomes" id="UP001620626">
    <property type="component" value="Unassembled WGS sequence"/>
</dbReference>
<dbReference type="AlphaFoldDB" id="A0ABD2ME37"/>
<gene>
    <name evidence="1" type="ORF">niasHT_006265</name>
</gene>
<name>A0ABD2ME37_9BILA</name>
<sequence>MASLSSTDLVLTLKLENILPSFLANFNSLDVPKNIDSAEPELQFPGILFADISGFTMASLSSTDLVLTLKLENILLSFLANFNSLDVPKNIDSAEPELQFLEIYIFLLILFPFHFPNLAFSHSFCTIY</sequence>
<evidence type="ECO:0008006" key="3">
    <source>
        <dbReference type="Google" id="ProtNLM"/>
    </source>
</evidence>
<protein>
    <recommendedName>
        <fullName evidence="3">Guanylate cyclase domain-containing protein</fullName>
    </recommendedName>
</protein>
<proteinExistence type="predicted"/>
<evidence type="ECO:0000313" key="1">
    <source>
        <dbReference type="EMBL" id="KAL3125322.1"/>
    </source>
</evidence>
<reference evidence="1 2" key="1">
    <citation type="submission" date="2024-10" db="EMBL/GenBank/DDBJ databases">
        <authorList>
            <person name="Kim D."/>
        </authorList>
    </citation>
    <scope>NUCLEOTIDE SEQUENCE [LARGE SCALE GENOMIC DNA]</scope>
    <source>
        <strain evidence="1">BH-2024</strain>
    </source>
</reference>